<evidence type="ECO:0000313" key="3">
    <source>
        <dbReference type="Proteomes" id="UP001500449"/>
    </source>
</evidence>
<keyword evidence="1" id="KW-1133">Transmembrane helix</keyword>
<dbReference type="Proteomes" id="UP001500449">
    <property type="component" value="Unassembled WGS sequence"/>
</dbReference>
<reference evidence="2 3" key="1">
    <citation type="journal article" date="2019" name="Int. J. Syst. Evol. Microbiol.">
        <title>The Global Catalogue of Microorganisms (GCM) 10K type strain sequencing project: providing services to taxonomists for standard genome sequencing and annotation.</title>
        <authorList>
            <consortium name="The Broad Institute Genomics Platform"/>
            <consortium name="The Broad Institute Genome Sequencing Center for Infectious Disease"/>
            <person name="Wu L."/>
            <person name="Ma J."/>
        </authorList>
    </citation>
    <scope>NUCLEOTIDE SEQUENCE [LARGE SCALE GENOMIC DNA]</scope>
    <source>
        <strain evidence="2 3">JCM 16009</strain>
    </source>
</reference>
<keyword evidence="1" id="KW-0812">Transmembrane</keyword>
<organism evidence="2 3">
    <name type="scientific">Pseudonocardia ailaonensis</name>
    <dbReference type="NCBI Taxonomy" id="367279"/>
    <lineage>
        <taxon>Bacteria</taxon>
        <taxon>Bacillati</taxon>
        <taxon>Actinomycetota</taxon>
        <taxon>Actinomycetes</taxon>
        <taxon>Pseudonocardiales</taxon>
        <taxon>Pseudonocardiaceae</taxon>
        <taxon>Pseudonocardia</taxon>
    </lineage>
</organism>
<feature type="transmembrane region" description="Helical" evidence="1">
    <location>
        <begin position="169"/>
        <end position="188"/>
    </location>
</feature>
<name>A0ABN2NB59_9PSEU</name>
<evidence type="ECO:0000256" key="1">
    <source>
        <dbReference type="SAM" id="Phobius"/>
    </source>
</evidence>
<feature type="transmembrane region" description="Helical" evidence="1">
    <location>
        <begin position="195"/>
        <end position="218"/>
    </location>
</feature>
<evidence type="ECO:0000313" key="2">
    <source>
        <dbReference type="EMBL" id="GAA1861259.1"/>
    </source>
</evidence>
<keyword evidence="3" id="KW-1185">Reference proteome</keyword>
<gene>
    <name evidence="2" type="ORF">GCM10009836_46770</name>
</gene>
<dbReference type="RefSeq" id="WP_344420862.1">
    <property type="nucleotide sequence ID" value="NZ_BAAAQK010000018.1"/>
</dbReference>
<feature type="transmembrane region" description="Helical" evidence="1">
    <location>
        <begin position="62"/>
        <end position="84"/>
    </location>
</feature>
<accession>A0ABN2NB59</accession>
<protein>
    <recommendedName>
        <fullName evidence="4">DUF998 domain-containing protein</fullName>
    </recommendedName>
</protein>
<evidence type="ECO:0008006" key="4">
    <source>
        <dbReference type="Google" id="ProtNLM"/>
    </source>
</evidence>
<feature type="transmembrane region" description="Helical" evidence="1">
    <location>
        <begin position="230"/>
        <end position="252"/>
    </location>
</feature>
<sequence length="264" mass="26606">MPTGRTTNSDAVRALDDAATIQFRMPRSGPGSVILPADLLAARELMGVPEKPRSHAVLRGSAFVAIALTVTAFLVLAHFVALAVSGPTGIPAAVRLGTGQSVSAWFSGALALVDAGLLALVASTSSRRERWRWVLASLAVLLGPVGKALTGPGDGQALHTASGPLTSAWPLSALSIGIAVLLCGSLLLRRPGGRTVALGAAVLLAGATGVEALEVWWFDGSGVASDLVGVALNGIGSTAEMLGLVIALAGLLRMGRGSTLGLAR</sequence>
<feature type="transmembrane region" description="Helical" evidence="1">
    <location>
        <begin position="104"/>
        <end position="121"/>
    </location>
</feature>
<dbReference type="EMBL" id="BAAAQK010000018">
    <property type="protein sequence ID" value="GAA1861259.1"/>
    <property type="molecule type" value="Genomic_DNA"/>
</dbReference>
<feature type="transmembrane region" description="Helical" evidence="1">
    <location>
        <begin position="133"/>
        <end position="149"/>
    </location>
</feature>
<proteinExistence type="predicted"/>
<keyword evidence="1" id="KW-0472">Membrane</keyword>
<comment type="caution">
    <text evidence="2">The sequence shown here is derived from an EMBL/GenBank/DDBJ whole genome shotgun (WGS) entry which is preliminary data.</text>
</comment>